<keyword evidence="1" id="KW-1017">Isopeptide bond</keyword>
<dbReference type="InterPro" id="IPR000626">
    <property type="entry name" value="Ubiquitin-like_dom"/>
</dbReference>
<organism evidence="5 6">
    <name type="scientific">Helianthus annuus</name>
    <name type="common">Common sunflower</name>
    <dbReference type="NCBI Taxonomy" id="4232"/>
    <lineage>
        <taxon>Eukaryota</taxon>
        <taxon>Viridiplantae</taxon>
        <taxon>Streptophyta</taxon>
        <taxon>Embryophyta</taxon>
        <taxon>Tracheophyta</taxon>
        <taxon>Spermatophyta</taxon>
        <taxon>Magnoliopsida</taxon>
        <taxon>eudicotyledons</taxon>
        <taxon>Gunneridae</taxon>
        <taxon>Pentapetalae</taxon>
        <taxon>asterids</taxon>
        <taxon>campanulids</taxon>
        <taxon>Asterales</taxon>
        <taxon>Asteraceae</taxon>
        <taxon>Asteroideae</taxon>
        <taxon>Heliantheae alliance</taxon>
        <taxon>Heliantheae</taxon>
        <taxon>Helianthus</taxon>
    </lineage>
</organism>
<keyword evidence="6" id="KW-1185">Reference proteome</keyword>
<dbReference type="InterPro" id="IPR050158">
    <property type="entry name" value="Ubiquitin_ubiquitin-like"/>
</dbReference>
<sequence length="71" mass="8372">MEVKPFDTIQNVKSAIYNMEGIPHSWQRLIYGNKQLEDSHTLADYDVHHESNIYLVFYVLTDLNTLNEKKC</sequence>
<dbReference type="Pfam" id="PF00240">
    <property type="entry name" value="ubiquitin"/>
    <property type="match status" value="1"/>
</dbReference>
<proteinExistence type="predicted"/>
<name>A0A251VFS3_HELAN</name>
<evidence type="ECO:0000256" key="1">
    <source>
        <dbReference type="ARBA" id="ARBA00022499"/>
    </source>
</evidence>
<dbReference type="EMBL" id="MNCJ02000317">
    <property type="protein sequence ID" value="KAF5817292.1"/>
    <property type="molecule type" value="Genomic_DNA"/>
</dbReference>
<dbReference type="InterPro" id="IPR029071">
    <property type="entry name" value="Ubiquitin-like_domsf"/>
</dbReference>
<evidence type="ECO:0000313" key="4">
    <source>
        <dbReference type="EMBL" id="KAF5817292.1"/>
    </source>
</evidence>
<dbReference type="Proteomes" id="UP000215914">
    <property type="component" value="Chromosome 2"/>
</dbReference>
<dbReference type="InterPro" id="IPR019956">
    <property type="entry name" value="Ubiquitin_dom"/>
</dbReference>
<dbReference type="PANTHER" id="PTHR10666">
    <property type="entry name" value="UBIQUITIN"/>
    <property type="match status" value="1"/>
</dbReference>
<dbReference type="GO" id="GO:0005634">
    <property type="term" value="C:nucleus"/>
    <property type="evidence" value="ECO:0000318"/>
    <property type="project" value="GO_Central"/>
</dbReference>
<dbReference type="SUPFAM" id="SSF54236">
    <property type="entry name" value="Ubiquitin-like"/>
    <property type="match status" value="1"/>
</dbReference>
<evidence type="ECO:0000313" key="5">
    <source>
        <dbReference type="EMBL" id="OTG33531.1"/>
    </source>
</evidence>
<dbReference type="GO" id="GO:0005737">
    <property type="term" value="C:cytoplasm"/>
    <property type="evidence" value="ECO:0000318"/>
    <property type="project" value="GO_Central"/>
</dbReference>
<reference evidence="5" key="2">
    <citation type="submission" date="2017-02" db="EMBL/GenBank/DDBJ databases">
        <title>Sunflower complete genome.</title>
        <authorList>
            <person name="Langlade N."/>
            <person name="Munos S."/>
        </authorList>
    </citation>
    <scope>NUCLEOTIDE SEQUENCE [LARGE SCALE GENOMIC DNA]</scope>
    <source>
        <tissue evidence="5">Leaves</tissue>
    </source>
</reference>
<protein>
    <submittedName>
        <fullName evidence="5">Putative ubiquitin</fullName>
    </submittedName>
    <submittedName>
        <fullName evidence="4">Ubiquitin domain-containing protein</fullName>
    </submittedName>
</protein>
<dbReference type="GO" id="GO:0003729">
    <property type="term" value="F:mRNA binding"/>
    <property type="evidence" value="ECO:0007669"/>
    <property type="project" value="UniProtKB-ARBA"/>
</dbReference>
<dbReference type="InParanoid" id="A0A251VFS3"/>
<dbReference type="Gramene" id="mRNA:HanXRQr2_Chr02g0051281">
    <property type="protein sequence ID" value="CDS:HanXRQr2_Chr02g0051281.1"/>
    <property type="gene ID" value="HanXRQr2_Chr02g0051281"/>
</dbReference>
<keyword evidence="2" id="KW-0832">Ubl conjugation</keyword>
<reference evidence="4" key="3">
    <citation type="submission" date="2020-06" db="EMBL/GenBank/DDBJ databases">
        <title>Helianthus annuus Genome sequencing and assembly Release 2.</title>
        <authorList>
            <person name="Gouzy J."/>
            <person name="Langlade N."/>
            <person name="Munos S."/>
        </authorList>
    </citation>
    <scope>NUCLEOTIDE SEQUENCE</scope>
    <source>
        <tissue evidence="4">Leaves</tissue>
    </source>
</reference>
<dbReference type="PRINTS" id="PR00348">
    <property type="entry name" value="UBIQUITIN"/>
</dbReference>
<reference evidence="4 6" key="1">
    <citation type="journal article" date="2017" name="Nature">
        <title>The sunflower genome provides insights into oil metabolism, flowering and Asterid evolution.</title>
        <authorList>
            <person name="Badouin H."/>
            <person name="Gouzy J."/>
            <person name="Grassa C.J."/>
            <person name="Murat F."/>
            <person name="Staton S.E."/>
            <person name="Cottret L."/>
            <person name="Lelandais-Briere C."/>
            <person name="Owens G.L."/>
            <person name="Carrere S."/>
            <person name="Mayjonade B."/>
            <person name="Legrand L."/>
            <person name="Gill N."/>
            <person name="Kane N.C."/>
            <person name="Bowers J.E."/>
            <person name="Hubner S."/>
            <person name="Bellec A."/>
            <person name="Berard A."/>
            <person name="Berges H."/>
            <person name="Blanchet N."/>
            <person name="Boniface M.C."/>
            <person name="Brunel D."/>
            <person name="Catrice O."/>
            <person name="Chaidir N."/>
            <person name="Claudel C."/>
            <person name="Donnadieu C."/>
            <person name="Faraut T."/>
            <person name="Fievet G."/>
            <person name="Helmstetter N."/>
            <person name="King M."/>
            <person name="Knapp S.J."/>
            <person name="Lai Z."/>
            <person name="Le Paslier M.C."/>
            <person name="Lippi Y."/>
            <person name="Lorenzon L."/>
            <person name="Mandel J.R."/>
            <person name="Marage G."/>
            <person name="Marchand G."/>
            <person name="Marquand E."/>
            <person name="Bret-Mestries E."/>
            <person name="Morien E."/>
            <person name="Nambeesan S."/>
            <person name="Nguyen T."/>
            <person name="Pegot-Espagnet P."/>
            <person name="Pouilly N."/>
            <person name="Raftis F."/>
            <person name="Sallet E."/>
            <person name="Schiex T."/>
            <person name="Thomas J."/>
            <person name="Vandecasteele C."/>
            <person name="Vares D."/>
            <person name="Vear F."/>
            <person name="Vautrin S."/>
            <person name="Crespi M."/>
            <person name="Mangin B."/>
            <person name="Burke J.M."/>
            <person name="Salse J."/>
            <person name="Munos S."/>
            <person name="Vincourt P."/>
            <person name="Rieseberg L.H."/>
            <person name="Langlade N.B."/>
        </authorList>
    </citation>
    <scope>NUCLEOTIDE SEQUENCE [LARGE SCALE GENOMIC DNA]</scope>
    <source>
        <strain evidence="6">cv. SF193</strain>
        <tissue evidence="4">Leaves</tissue>
    </source>
</reference>
<accession>A0A251VFS3</accession>
<dbReference type="GO" id="GO:0019941">
    <property type="term" value="P:modification-dependent protein catabolic process"/>
    <property type="evidence" value="ECO:0000318"/>
    <property type="project" value="GO_Central"/>
</dbReference>
<gene>
    <name evidence="5" type="primary">UBIQ</name>
    <name evidence="5" type="ORF">HannXRQ_Chr02g0035751</name>
    <name evidence="4" type="ORF">HanXRQr2_Chr02g0051281</name>
</gene>
<dbReference type="EMBL" id="CM007891">
    <property type="protein sequence ID" value="OTG33531.1"/>
    <property type="molecule type" value="Genomic_DNA"/>
</dbReference>
<evidence type="ECO:0000259" key="3">
    <source>
        <dbReference type="PROSITE" id="PS50053"/>
    </source>
</evidence>
<dbReference type="PROSITE" id="PS50053">
    <property type="entry name" value="UBIQUITIN_2"/>
    <property type="match status" value="1"/>
</dbReference>
<dbReference type="AlphaFoldDB" id="A0A251VFS3"/>
<dbReference type="Gene3D" id="3.10.20.90">
    <property type="entry name" value="Phosphatidylinositol 3-kinase Catalytic Subunit, Chain A, domain 1"/>
    <property type="match status" value="1"/>
</dbReference>
<dbReference type="GO" id="GO:0031386">
    <property type="term" value="F:protein tag activity"/>
    <property type="evidence" value="ECO:0000318"/>
    <property type="project" value="GO_Central"/>
</dbReference>
<dbReference type="STRING" id="4232.A0A251VFS3"/>
<dbReference type="GO" id="GO:0031625">
    <property type="term" value="F:ubiquitin protein ligase binding"/>
    <property type="evidence" value="ECO:0000318"/>
    <property type="project" value="GO_Central"/>
</dbReference>
<evidence type="ECO:0000313" key="6">
    <source>
        <dbReference type="Proteomes" id="UP000215914"/>
    </source>
</evidence>
<feature type="domain" description="Ubiquitin-like" evidence="3">
    <location>
        <begin position="1"/>
        <end position="56"/>
    </location>
</feature>
<evidence type="ECO:0000256" key="2">
    <source>
        <dbReference type="ARBA" id="ARBA00022843"/>
    </source>
</evidence>
<dbReference type="GO" id="GO:0016567">
    <property type="term" value="P:protein ubiquitination"/>
    <property type="evidence" value="ECO:0000318"/>
    <property type="project" value="GO_Central"/>
</dbReference>